<protein>
    <submittedName>
        <fullName evidence="1">Uncharacterized protein</fullName>
    </submittedName>
</protein>
<organism evidence="1 2">
    <name type="scientific">Roseburia intestinalis</name>
    <dbReference type="NCBI Taxonomy" id="166486"/>
    <lineage>
        <taxon>Bacteria</taxon>
        <taxon>Bacillati</taxon>
        <taxon>Bacillota</taxon>
        <taxon>Clostridia</taxon>
        <taxon>Lachnospirales</taxon>
        <taxon>Lachnospiraceae</taxon>
        <taxon>Roseburia</taxon>
    </lineage>
</organism>
<sequence>MTIDYQVQLIHFPRSTTKEAVVLNEDDSYTIFIESSLSREEQRSAFSHAMKHILNCDFQLNDADQIEVNAHDAKGVFYASVH</sequence>
<name>A0A413SGG1_9FIRM</name>
<accession>A0A413SGG1</accession>
<comment type="caution">
    <text evidence="1">The sequence shown here is derived from an EMBL/GenBank/DDBJ whole genome shotgun (WGS) entry which is preliminary data.</text>
</comment>
<evidence type="ECO:0000313" key="2">
    <source>
        <dbReference type="Proteomes" id="UP000284465"/>
    </source>
</evidence>
<dbReference type="EMBL" id="QSFP01000012">
    <property type="protein sequence ID" value="RHA66493.1"/>
    <property type="molecule type" value="Genomic_DNA"/>
</dbReference>
<proteinExistence type="predicted"/>
<dbReference type="Proteomes" id="UP000284465">
    <property type="component" value="Unassembled WGS sequence"/>
</dbReference>
<gene>
    <name evidence="1" type="ORF">DW927_11370</name>
</gene>
<dbReference type="AlphaFoldDB" id="A0A413SGG1"/>
<reference evidence="1 2" key="1">
    <citation type="submission" date="2018-08" db="EMBL/GenBank/DDBJ databases">
        <title>A genome reference for cultivated species of the human gut microbiota.</title>
        <authorList>
            <person name="Zou Y."/>
            <person name="Xue W."/>
            <person name="Luo G."/>
        </authorList>
    </citation>
    <scope>NUCLEOTIDE SEQUENCE [LARGE SCALE GENOMIC DNA]</scope>
    <source>
        <strain evidence="1 2">AM43-11</strain>
    </source>
</reference>
<evidence type="ECO:0000313" key="1">
    <source>
        <dbReference type="EMBL" id="RHA66493.1"/>
    </source>
</evidence>